<dbReference type="Pfam" id="PF12937">
    <property type="entry name" value="F-box-like"/>
    <property type="match status" value="1"/>
</dbReference>
<dbReference type="PANTHER" id="PTHR13318">
    <property type="entry name" value="PARTNER OF PAIRED, ISOFORM B-RELATED"/>
    <property type="match status" value="1"/>
</dbReference>
<dbReference type="AlphaFoldDB" id="A0ABD3E8A3"/>
<dbReference type="EMBL" id="JAVIJP010000007">
    <property type="protein sequence ID" value="KAL3650705.1"/>
    <property type="molecule type" value="Genomic_DNA"/>
</dbReference>
<feature type="domain" description="F-box" evidence="7">
    <location>
        <begin position="62"/>
        <end position="103"/>
    </location>
</feature>
<dbReference type="Pfam" id="PF25372">
    <property type="entry name" value="DUF7885"/>
    <property type="match status" value="2"/>
</dbReference>
<feature type="region of interest" description="Disordered" evidence="6">
    <location>
        <begin position="109"/>
        <end position="132"/>
    </location>
</feature>
<evidence type="ECO:0000259" key="7">
    <source>
        <dbReference type="SMART" id="SM00256"/>
    </source>
</evidence>
<keyword evidence="4" id="KW-0833">Ubl conjugation pathway</keyword>
<evidence type="ECO:0000256" key="4">
    <source>
        <dbReference type="ARBA" id="ARBA00022786"/>
    </source>
</evidence>
<evidence type="ECO:0000256" key="5">
    <source>
        <dbReference type="ARBA" id="ARBA00023242"/>
    </source>
</evidence>
<dbReference type="InterPro" id="IPR057207">
    <property type="entry name" value="FBXL15_LRR"/>
</dbReference>
<gene>
    <name evidence="8" type="primary">EBF2_2</name>
    <name evidence="8" type="ORF">CASFOL_007108</name>
</gene>
<reference evidence="9" key="1">
    <citation type="journal article" date="2024" name="IScience">
        <title>Strigolactones Initiate the Formation of Haustorium-like Structures in Castilleja.</title>
        <authorList>
            <person name="Buerger M."/>
            <person name="Peterson D."/>
            <person name="Chory J."/>
        </authorList>
    </citation>
    <scope>NUCLEOTIDE SEQUENCE [LARGE SCALE GENOMIC DNA]</scope>
</reference>
<comment type="subcellular location">
    <subcellularLocation>
        <location evidence="1">Nucleus</location>
    </subcellularLocation>
</comment>
<evidence type="ECO:0000256" key="2">
    <source>
        <dbReference type="ARBA" id="ARBA00004906"/>
    </source>
</evidence>
<feature type="compositionally biased region" description="Basic and acidic residues" evidence="6">
    <location>
        <begin position="114"/>
        <end position="132"/>
    </location>
</feature>
<dbReference type="GO" id="GO:0006511">
    <property type="term" value="P:ubiquitin-dependent protein catabolic process"/>
    <property type="evidence" value="ECO:0007669"/>
    <property type="project" value="UniProtKB-ARBA"/>
</dbReference>
<keyword evidence="3" id="KW-0936">Ethylene signaling pathway</keyword>
<dbReference type="GO" id="GO:0005634">
    <property type="term" value="C:nucleus"/>
    <property type="evidence" value="ECO:0007669"/>
    <property type="project" value="UniProtKB-SubCell"/>
</dbReference>
<dbReference type="InterPro" id="IPR006553">
    <property type="entry name" value="Leu-rich_rpt_Cys-con_subtyp"/>
</dbReference>
<dbReference type="GO" id="GO:0010105">
    <property type="term" value="P:negative regulation of ethylene-activated signaling pathway"/>
    <property type="evidence" value="ECO:0007669"/>
    <property type="project" value="UniProtKB-ARBA"/>
</dbReference>
<organism evidence="8 9">
    <name type="scientific">Castilleja foliolosa</name>
    <dbReference type="NCBI Taxonomy" id="1961234"/>
    <lineage>
        <taxon>Eukaryota</taxon>
        <taxon>Viridiplantae</taxon>
        <taxon>Streptophyta</taxon>
        <taxon>Embryophyta</taxon>
        <taxon>Tracheophyta</taxon>
        <taxon>Spermatophyta</taxon>
        <taxon>Magnoliopsida</taxon>
        <taxon>eudicotyledons</taxon>
        <taxon>Gunneridae</taxon>
        <taxon>Pentapetalae</taxon>
        <taxon>asterids</taxon>
        <taxon>lamiids</taxon>
        <taxon>Lamiales</taxon>
        <taxon>Orobanchaceae</taxon>
        <taxon>Pedicularideae</taxon>
        <taxon>Castillejinae</taxon>
        <taxon>Castilleja</taxon>
    </lineage>
</organism>
<dbReference type="Gene3D" id="1.20.1280.50">
    <property type="match status" value="1"/>
</dbReference>
<comment type="caution">
    <text evidence="8">The sequence shown here is derived from an EMBL/GenBank/DDBJ whole genome shotgun (WGS) entry which is preliminary data.</text>
</comment>
<evidence type="ECO:0000313" key="9">
    <source>
        <dbReference type="Proteomes" id="UP001632038"/>
    </source>
</evidence>
<evidence type="ECO:0000256" key="3">
    <source>
        <dbReference type="ARBA" id="ARBA00022745"/>
    </source>
</evidence>
<keyword evidence="9" id="KW-1185">Reference proteome</keyword>
<accession>A0ABD3E8A3</accession>
<dbReference type="FunFam" id="3.80.10.10:FF:000473">
    <property type="entry name" value="EIN3-binding F-box protein 1"/>
    <property type="match status" value="1"/>
</dbReference>
<dbReference type="SUPFAM" id="SSF81383">
    <property type="entry name" value="F-box domain"/>
    <property type="match status" value="1"/>
</dbReference>
<name>A0ABD3E8A3_9LAMI</name>
<dbReference type="SUPFAM" id="SSF52047">
    <property type="entry name" value="RNI-like"/>
    <property type="match status" value="2"/>
</dbReference>
<dbReference type="GO" id="GO:0009873">
    <property type="term" value="P:ethylene-activated signaling pathway"/>
    <property type="evidence" value="ECO:0007669"/>
    <property type="project" value="UniProtKB-KW"/>
</dbReference>
<dbReference type="FunFam" id="3.80.10.10:FF:000451">
    <property type="entry name" value="EIN3-binding F-box protein 1"/>
    <property type="match status" value="1"/>
</dbReference>
<keyword evidence="5" id="KW-0539">Nucleus</keyword>
<dbReference type="FunFam" id="3.80.10.10:FF:000595">
    <property type="entry name" value="EIN3-binding F-box protein 1"/>
    <property type="match status" value="1"/>
</dbReference>
<dbReference type="CDD" id="cd22159">
    <property type="entry name" value="F-box_AtTIR1-like"/>
    <property type="match status" value="1"/>
</dbReference>
<dbReference type="Gene3D" id="3.80.10.10">
    <property type="entry name" value="Ribonuclease Inhibitor"/>
    <property type="match status" value="3"/>
</dbReference>
<dbReference type="InterPro" id="IPR036047">
    <property type="entry name" value="F-box-like_dom_sf"/>
</dbReference>
<evidence type="ECO:0000313" key="8">
    <source>
        <dbReference type="EMBL" id="KAL3650705.1"/>
    </source>
</evidence>
<dbReference type="SMART" id="SM00256">
    <property type="entry name" value="FBOX"/>
    <property type="match status" value="1"/>
</dbReference>
<evidence type="ECO:0000256" key="1">
    <source>
        <dbReference type="ARBA" id="ARBA00004123"/>
    </source>
</evidence>
<comment type="pathway">
    <text evidence="2">Protein modification; protein ubiquitination.</text>
</comment>
<dbReference type="SMART" id="SM00367">
    <property type="entry name" value="LRR_CC"/>
    <property type="match status" value="13"/>
</dbReference>
<dbReference type="InterPro" id="IPR032675">
    <property type="entry name" value="LRR_dom_sf"/>
</dbReference>
<dbReference type="FunFam" id="1.20.1280.50:FF:000084">
    <property type="entry name" value="EIN3-binding F-box protein 1"/>
    <property type="match status" value="1"/>
</dbReference>
<protein>
    <submittedName>
        <fullName evidence="8">Transcription factor COE2</fullName>
    </submittedName>
</protein>
<proteinExistence type="predicted"/>
<sequence length="662" mass="71131">MSKVLDFSGNNEFLYQKPSEPSLFLSLGRHVDVYFPLRKRSRISAPFVVSEESKAQPSIEILPDECLFEVFRRLEGGQERSSCACVSKRWLMLLSSICRDEIFTNNTINQSPEPEIKSDSLKSNKSTSPKEKIDSFDLNVPYEEVQDIDSHGFLSRCLEGRKATDVRLAAISVGTASRGGLGKLSIRGNKSTRRLTDLGLKAVARGCPSLKVLSLWNLSSVGDEGLSEIATGCRFIEKLDLSNCPAITDKGLVSYAVNCPNLMSVTLESCPNISNEGLKALGQNCPNLKSITLKNCPLVGDKGIAGLFTSAGHVLAKANIQALNITDVSLAVIGHYGSALTDLALVDLQNVNERGFWVMGKGQGLQKLKFLSITSCQGVSDAALDAIGQGCPDLKSIVLRKCPLLSDGGVVSFAKAAVSLESVELEEIHRITQFGVFGVLANCNGKLKALALANCMGIKDVAFQFSLNSLCYTLRSLTIRCCPGLGDFGLGVLGRLCPKLTHVDLTGLHRITDSGVLPLFQNSESGLAKVNLSGCVNLTDNVVSEITKFHGETLEVLNLEGCRNISDASLMAISRNCFVLRELDVSQSGISDYGIAVLAGAKQLGLKILSLAGCSLVSEKSLPFLGMLGKALFGLNIQHCTGIRSGAVNMLIEQLWRCDILS</sequence>
<dbReference type="InterPro" id="IPR001810">
    <property type="entry name" value="F-box_dom"/>
</dbReference>
<evidence type="ECO:0000256" key="6">
    <source>
        <dbReference type="SAM" id="MobiDB-lite"/>
    </source>
</evidence>
<dbReference type="Proteomes" id="UP001632038">
    <property type="component" value="Unassembled WGS sequence"/>
</dbReference>